<accession>A0A4Y7SYZ2</accession>
<gene>
    <name evidence="1" type="ORF">FA13DRAFT_1736868</name>
</gene>
<name>A0A4Y7SYZ2_COPMI</name>
<sequence>MKGVLRCMRGSFDGGLFEGWCDSVSYLSFRLLMCLFKADIKRGQLARYWVAPLPSPSTHSTYLQKNAPISQMDSPFSICSTDCYSAWVEEPGQWYRSKLCGLEIASSFRLRRDPVQVTRCASWRLAHASTRGCRNPFHTTHSQGQHEIRRSA</sequence>
<comment type="caution">
    <text evidence="1">The sequence shown here is derived from an EMBL/GenBank/DDBJ whole genome shotgun (WGS) entry which is preliminary data.</text>
</comment>
<dbReference type="Proteomes" id="UP000298030">
    <property type="component" value="Unassembled WGS sequence"/>
</dbReference>
<evidence type="ECO:0000313" key="2">
    <source>
        <dbReference type="Proteomes" id="UP000298030"/>
    </source>
</evidence>
<dbReference type="EMBL" id="QPFP01000043">
    <property type="protein sequence ID" value="TEB27077.1"/>
    <property type="molecule type" value="Genomic_DNA"/>
</dbReference>
<keyword evidence="2" id="KW-1185">Reference proteome</keyword>
<organism evidence="1 2">
    <name type="scientific">Coprinellus micaceus</name>
    <name type="common">Glistening ink-cap mushroom</name>
    <name type="synonym">Coprinus micaceus</name>
    <dbReference type="NCBI Taxonomy" id="71717"/>
    <lineage>
        <taxon>Eukaryota</taxon>
        <taxon>Fungi</taxon>
        <taxon>Dikarya</taxon>
        <taxon>Basidiomycota</taxon>
        <taxon>Agaricomycotina</taxon>
        <taxon>Agaricomycetes</taxon>
        <taxon>Agaricomycetidae</taxon>
        <taxon>Agaricales</taxon>
        <taxon>Agaricineae</taxon>
        <taxon>Psathyrellaceae</taxon>
        <taxon>Coprinellus</taxon>
    </lineage>
</organism>
<proteinExistence type="predicted"/>
<dbReference type="AlphaFoldDB" id="A0A4Y7SYZ2"/>
<reference evidence="1 2" key="1">
    <citation type="journal article" date="2019" name="Nat. Ecol. Evol.">
        <title>Megaphylogeny resolves global patterns of mushroom evolution.</title>
        <authorList>
            <person name="Varga T."/>
            <person name="Krizsan K."/>
            <person name="Foldi C."/>
            <person name="Dima B."/>
            <person name="Sanchez-Garcia M."/>
            <person name="Sanchez-Ramirez S."/>
            <person name="Szollosi G.J."/>
            <person name="Szarkandi J.G."/>
            <person name="Papp V."/>
            <person name="Albert L."/>
            <person name="Andreopoulos W."/>
            <person name="Angelini C."/>
            <person name="Antonin V."/>
            <person name="Barry K.W."/>
            <person name="Bougher N.L."/>
            <person name="Buchanan P."/>
            <person name="Buyck B."/>
            <person name="Bense V."/>
            <person name="Catcheside P."/>
            <person name="Chovatia M."/>
            <person name="Cooper J."/>
            <person name="Damon W."/>
            <person name="Desjardin D."/>
            <person name="Finy P."/>
            <person name="Geml J."/>
            <person name="Haridas S."/>
            <person name="Hughes K."/>
            <person name="Justo A."/>
            <person name="Karasinski D."/>
            <person name="Kautmanova I."/>
            <person name="Kiss B."/>
            <person name="Kocsube S."/>
            <person name="Kotiranta H."/>
            <person name="LaButti K.M."/>
            <person name="Lechner B.E."/>
            <person name="Liimatainen K."/>
            <person name="Lipzen A."/>
            <person name="Lukacs Z."/>
            <person name="Mihaltcheva S."/>
            <person name="Morgado L.N."/>
            <person name="Niskanen T."/>
            <person name="Noordeloos M.E."/>
            <person name="Ohm R.A."/>
            <person name="Ortiz-Santana B."/>
            <person name="Ovrebo C."/>
            <person name="Racz N."/>
            <person name="Riley R."/>
            <person name="Savchenko A."/>
            <person name="Shiryaev A."/>
            <person name="Soop K."/>
            <person name="Spirin V."/>
            <person name="Szebenyi C."/>
            <person name="Tomsovsky M."/>
            <person name="Tulloss R.E."/>
            <person name="Uehling J."/>
            <person name="Grigoriev I.V."/>
            <person name="Vagvolgyi C."/>
            <person name="Papp T."/>
            <person name="Martin F.M."/>
            <person name="Miettinen O."/>
            <person name="Hibbett D.S."/>
            <person name="Nagy L.G."/>
        </authorList>
    </citation>
    <scope>NUCLEOTIDE SEQUENCE [LARGE SCALE GENOMIC DNA]</scope>
    <source>
        <strain evidence="1 2">FP101781</strain>
    </source>
</reference>
<protein>
    <submittedName>
        <fullName evidence="1">Uncharacterized protein</fullName>
    </submittedName>
</protein>
<evidence type="ECO:0000313" key="1">
    <source>
        <dbReference type="EMBL" id="TEB27077.1"/>
    </source>
</evidence>